<feature type="transmembrane region" description="Helical" evidence="2">
    <location>
        <begin position="252"/>
        <end position="272"/>
    </location>
</feature>
<keyword evidence="2" id="KW-0472">Membrane</keyword>
<feature type="region of interest" description="Disordered" evidence="1">
    <location>
        <begin position="323"/>
        <end position="356"/>
    </location>
</feature>
<reference evidence="3" key="1">
    <citation type="submission" date="2019-10" db="EMBL/GenBank/DDBJ databases">
        <authorList>
            <consortium name="DOE Joint Genome Institute"/>
            <person name="Kuo A."/>
            <person name="Miyauchi S."/>
            <person name="Kiss E."/>
            <person name="Drula E."/>
            <person name="Kohler A."/>
            <person name="Sanchez-Garcia M."/>
            <person name="Andreopoulos B."/>
            <person name="Barry K.W."/>
            <person name="Bonito G."/>
            <person name="Buee M."/>
            <person name="Carver A."/>
            <person name="Chen C."/>
            <person name="Cichocki N."/>
            <person name="Clum A."/>
            <person name="Culley D."/>
            <person name="Crous P.W."/>
            <person name="Fauchery L."/>
            <person name="Girlanda M."/>
            <person name="Hayes R."/>
            <person name="Keri Z."/>
            <person name="LaButti K."/>
            <person name="Lipzen A."/>
            <person name="Lombard V."/>
            <person name="Magnuson J."/>
            <person name="Maillard F."/>
            <person name="Morin E."/>
            <person name="Murat C."/>
            <person name="Nolan M."/>
            <person name="Ohm R."/>
            <person name="Pangilinan J."/>
            <person name="Pereira M."/>
            <person name="Perotto S."/>
            <person name="Peter M."/>
            <person name="Riley R."/>
            <person name="Sitrit Y."/>
            <person name="Stielow B."/>
            <person name="Szollosi G."/>
            <person name="Zifcakova L."/>
            <person name="Stursova M."/>
            <person name="Spatafora J.W."/>
            <person name="Tedersoo L."/>
            <person name="Vaario L.-M."/>
            <person name="Yamada A."/>
            <person name="Yan M."/>
            <person name="Wang P."/>
            <person name="Xu J."/>
            <person name="Bruns T."/>
            <person name="Baldrian P."/>
            <person name="Vilgalys R."/>
            <person name="Henrissat B."/>
            <person name="Grigoriev I.V."/>
            <person name="Hibbett D."/>
            <person name="Nagy L.G."/>
            <person name="Martin F.M."/>
        </authorList>
    </citation>
    <scope>NUCLEOTIDE SEQUENCE</scope>
    <source>
        <strain evidence="3">Prilba</strain>
    </source>
</reference>
<name>A0A9P5N5U6_9AGAM</name>
<evidence type="ECO:0000313" key="4">
    <source>
        <dbReference type="Proteomes" id="UP000759537"/>
    </source>
</evidence>
<dbReference type="Proteomes" id="UP000759537">
    <property type="component" value="Unassembled WGS sequence"/>
</dbReference>
<reference evidence="3" key="2">
    <citation type="journal article" date="2020" name="Nat. Commun.">
        <title>Large-scale genome sequencing of mycorrhizal fungi provides insights into the early evolution of symbiotic traits.</title>
        <authorList>
            <person name="Miyauchi S."/>
            <person name="Kiss E."/>
            <person name="Kuo A."/>
            <person name="Drula E."/>
            <person name="Kohler A."/>
            <person name="Sanchez-Garcia M."/>
            <person name="Morin E."/>
            <person name="Andreopoulos B."/>
            <person name="Barry K.W."/>
            <person name="Bonito G."/>
            <person name="Buee M."/>
            <person name="Carver A."/>
            <person name="Chen C."/>
            <person name="Cichocki N."/>
            <person name="Clum A."/>
            <person name="Culley D."/>
            <person name="Crous P.W."/>
            <person name="Fauchery L."/>
            <person name="Girlanda M."/>
            <person name="Hayes R.D."/>
            <person name="Keri Z."/>
            <person name="LaButti K."/>
            <person name="Lipzen A."/>
            <person name="Lombard V."/>
            <person name="Magnuson J."/>
            <person name="Maillard F."/>
            <person name="Murat C."/>
            <person name="Nolan M."/>
            <person name="Ohm R.A."/>
            <person name="Pangilinan J."/>
            <person name="Pereira M.F."/>
            <person name="Perotto S."/>
            <person name="Peter M."/>
            <person name="Pfister S."/>
            <person name="Riley R."/>
            <person name="Sitrit Y."/>
            <person name="Stielow J.B."/>
            <person name="Szollosi G."/>
            <person name="Zifcakova L."/>
            <person name="Stursova M."/>
            <person name="Spatafora J.W."/>
            <person name="Tedersoo L."/>
            <person name="Vaario L.M."/>
            <person name="Yamada A."/>
            <person name="Yan M."/>
            <person name="Wang P."/>
            <person name="Xu J."/>
            <person name="Bruns T."/>
            <person name="Baldrian P."/>
            <person name="Vilgalys R."/>
            <person name="Dunand C."/>
            <person name="Henrissat B."/>
            <person name="Grigoriev I.V."/>
            <person name="Hibbett D."/>
            <person name="Nagy L.G."/>
            <person name="Martin F.M."/>
        </authorList>
    </citation>
    <scope>NUCLEOTIDE SEQUENCE</scope>
    <source>
        <strain evidence="3">Prilba</strain>
    </source>
</reference>
<keyword evidence="2" id="KW-1133">Transmembrane helix</keyword>
<evidence type="ECO:0000313" key="3">
    <source>
        <dbReference type="EMBL" id="KAF8487278.1"/>
    </source>
</evidence>
<feature type="transmembrane region" description="Helical" evidence="2">
    <location>
        <begin position="54"/>
        <end position="73"/>
    </location>
</feature>
<gene>
    <name evidence="3" type="ORF">DFH94DRAFT_849689</name>
</gene>
<feature type="transmembrane region" description="Helical" evidence="2">
    <location>
        <begin position="93"/>
        <end position="113"/>
    </location>
</feature>
<protein>
    <submittedName>
        <fullName evidence="3">Uncharacterized protein</fullName>
    </submittedName>
</protein>
<feature type="transmembrane region" description="Helical" evidence="2">
    <location>
        <begin position="166"/>
        <end position="186"/>
    </location>
</feature>
<organism evidence="3 4">
    <name type="scientific">Russula ochroleuca</name>
    <dbReference type="NCBI Taxonomy" id="152965"/>
    <lineage>
        <taxon>Eukaryota</taxon>
        <taxon>Fungi</taxon>
        <taxon>Dikarya</taxon>
        <taxon>Basidiomycota</taxon>
        <taxon>Agaricomycotina</taxon>
        <taxon>Agaricomycetes</taxon>
        <taxon>Russulales</taxon>
        <taxon>Russulaceae</taxon>
        <taxon>Russula</taxon>
    </lineage>
</organism>
<evidence type="ECO:0000256" key="2">
    <source>
        <dbReference type="SAM" id="Phobius"/>
    </source>
</evidence>
<proteinExistence type="predicted"/>
<sequence>MVNFKSPVVAEQDFNVVLKHLWHTTHGIFIWEYITTLEYEWDVIRGRRPYRWTIWVYSLARTATLISVILNLIQFNILTPINCQTLVTFELIFSYMGLVAASLLIVFRIVAVWNKNKLASRSLTNFRSGISYKRDFAPGIVRIRSAWNPLLQSCVVLNTEDNKANIIVTFISDVILLGIMLIGLLILRRESGIVFPLGSLLWNQGIIWLAIATAAEVPPSASSAFFLYILITDPHVIAADIHRFEFERYYSWNLMFQFPSLIAMSIAATRMYRSLSDFVFGSTDILSIVSGTRQGHSRTTSKRKTSTNIQLNRIEVAVDVDYERHQTPETTGTDEQLDDKSHKSKFGSDLESAMEN</sequence>
<feature type="transmembrane region" description="Helical" evidence="2">
    <location>
        <begin position="206"/>
        <end position="231"/>
    </location>
</feature>
<evidence type="ECO:0000256" key="1">
    <source>
        <dbReference type="SAM" id="MobiDB-lite"/>
    </source>
</evidence>
<keyword evidence="4" id="KW-1185">Reference proteome</keyword>
<dbReference type="OrthoDB" id="3197626at2759"/>
<dbReference type="EMBL" id="WHVB01000001">
    <property type="protein sequence ID" value="KAF8487278.1"/>
    <property type="molecule type" value="Genomic_DNA"/>
</dbReference>
<comment type="caution">
    <text evidence="3">The sequence shown here is derived from an EMBL/GenBank/DDBJ whole genome shotgun (WGS) entry which is preliminary data.</text>
</comment>
<keyword evidence="2" id="KW-0812">Transmembrane</keyword>
<accession>A0A9P5N5U6</accession>
<dbReference type="AlphaFoldDB" id="A0A9P5N5U6"/>